<dbReference type="AlphaFoldDB" id="A0A4R6R990"/>
<organism evidence="2 3">
    <name type="scientific">Oharaeibacter diazotrophicus</name>
    <dbReference type="NCBI Taxonomy" id="1920512"/>
    <lineage>
        <taxon>Bacteria</taxon>
        <taxon>Pseudomonadati</taxon>
        <taxon>Pseudomonadota</taxon>
        <taxon>Alphaproteobacteria</taxon>
        <taxon>Hyphomicrobiales</taxon>
        <taxon>Pleomorphomonadaceae</taxon>
        <taxon>Oharaeibacter</taxon>
    </lineage>
</organism>
<dbReference type="RefSeq" id="WP_208112233.1">
    <property type="nucleotide sequence ID" value="NZ_SNXY01000010.1"/>
</dbReference>
<dbReference type="Gene3D" id="1.10.1220.10">
    <property type="entry name" value="Met repressor-like"/>
    <property type="match status" value="1"/>
</dbReference>
<dbReference type="SUPFAM" id="SSF47598">
    <property type="entry name" value="Ribbon-helix-helix"/>
    <property type="match status" value="1"/>
</dbReference>
<dbReference type="EMBL" id="SNXY01000010">
    <property type="protein sequence ID" value="TDP82522.1"/>
    <property type="molecule type" value="Genomic_DNA"/>
</dbReference>
<keyword evidence="3" id="KW-1185">Reference proteome</keyword>
<evidence type="ECO:0000259" key="1">
    <source>
        <dbReference type="Pfam" id="PF22513"/>
    </source>
</evidence>
<evidence type="ECO:0000313" key="2">
    <source>
        <dbReference type="EMBL" id="TDP82522.1"/>
    </source>
</evidence>
<feature type="domain" description="Antitoxin FitA-like ribbon-helix-helix" evidence="1">
    <location>
        <begin position="4"/>
        <end position="40"/>
    </location>
</feature>
<protein>
    <recommendedName>
        <fullName evidence="1">Antitoxin FitA-like ribbon-helix-helix domain-containing protein</fullName>
    </recommendedName>
</protein>
<comment type="caution">
    <text evidence="2">The sequence shown here is derived from an EMBL/GenBank/DDBJ whole genome shotgun (WGS) entry which is preliminary data.</text>
</comment>
<evidence type="ECO:0000313" key="3">
    <source>
        <dbReference type="Proteomes" id="UP000294547"/>
    </source>
</evidence>
<proteinExistence type="predicted"/>
<dbReference type="GO" id="GO:0006355">
    <property type="term" value="P:regulation of DNA-templated transcription"/>
    <property type="evidence" value="ECO:0007669"/>
    <property type="project" value="InterPro"/>
</dbReference>
<gene>
    <name evidence="2" type="ORF">EDD54_3791</name>
</gene>
<dbReference type="InterPro" id="IPR010985">
    <property type="entry name" value="Ribbon_hlx_hlx"/>
</dbReference>
<name>A0A4R6R990_9HYPH</name>
<sequence length="94" mass="9786">MTDILIRNVDPNVRARLKSRAAERGTSLSAEINAILADAVLPAQPVSSTGVGTWLAGLAAAADLTALDFAAVETAWATERGAADDRPPPFGDER</sequence>
<reference evidence="2 3" key="1">
    <citation type="submission" date="2019-03" db="EMBL/GenBank/DDBJ databases">
        <title>Genomic Encyclopedia of Type Strains, Phase IV (KMG-IV): sequencing the most valuable type-strain genomes for metagenomic binning, comparative biology and taxonomic classification.</title>
        <authorList>
            <person name="Goeker M."/>
        </authorList>
    </citation>
    <scope>NUCLEOTIDE SEQUENCE [LARGE SCALE GENOMIC DNA]</scope>
    <source>
        <strain evidence="2 3">DSM 102969</strain>
    </source>
</reference>
<dbReference type="Proteomes" id="UP000294547">
    <property type="component" value="Unassembled WGS sequence"/>
</dbReference>
<dbReference type="InterPro" id="IPR013321">
    <property type="entry name" value="Arc_rbn_hlx_hlx"/>
</dbReference>
<dbReference type="Pfam" id="PF22513">
    <property type="entry name" value="FitA-like_RHH"/>
    <property type="match status" value="1"/>
</dbReference>
<dbReference type="InterPro" id="IPR053853">
    <property type="entry name" value="FitA-like_RHH"/>
</dbReference>
<accession>A0A4R6R990</accession>